<comment type="caution">
    <text evidence="1">The sequence shown here is derived from an EMBL/GenBank/DDBJ whole genome shotgun (WGS) entry which is preliminary data.</text>
</comment>
<accession>A0AAE1D1G9</accession>
<reference evidence="1" key="1">
    <citation type="journal article" date="2023" name="G3 (Bethesda)">
        <title>A reference genome for the long-term kleptoplast-retaining sea slug Elysia crispata morphotype clarki.</title>
        <authorList>
            <person name="Eastman K.E."/>
            <person name="Pendleton A.L."/>
            <person name="Shaikh M.A."/>
            <person name="Suttiyut T."/>
            <person name="Ogas R."/>
            <person name="Tomko P."/>
            <person name="Gavelis G."/>
            <person name="Widhalm J.R."/>
            <person name="Wisecaver J.H."/>
        </authorList>
    </citation>
    <scope>NUCLEOTIDE SEQUENCE</scope>
    <source>
        <strain evidence="1">ECLA1</strain>
    </source>
</reference>
<organism evidence="1 2">
    <name type="scientific">Elysia crispata</name>
    <name type="common">lettuce slug</name>
    <dbReference type="NCBI Taxonomy" id="231223"/>
    <lineage>
        <taxon>Eukaryota</taxon>
        <taxon>Metazoa</taxon>
        <taxon>Spiralia</taxon>
        <taxon>Lophotrochozoa</taxon>
        <taxon>Mollusca</taxon>
        <taxon>Gastropoda</taxon>
        <taxon>Heterobranchia</taxon>
        <taxon>Euthyneura</taxon>
        <taxon>Panpulmonata</taxon>
        <taxon>Sacoglossa</taxon>
        <taxon>Placobranchoidea</taxon>
        <taxon>Plakobranchidae</taxon>
        <taxon>Elysia</taxon>
    </lineage>
</organism>
<evidence type="ECO:0000313" key="2">
    <source>
        <dbReference type="Proteomes" id="UP001283361"/>
    </source>
</evidence>
<dbReference type="EMBL" id="JAWDGP010005924">
    <property type="protein sequence ID" value="KAK3749862.1"/>
    <property type="molecule type" value="Genomic_DNA"/>
</dbReference>
<gene>
    <name evidence="1" type="ORF">RRG08_066175</name>
</gene>
<keyword evidence="2" id="KW-1185">Reference proteome</keyword>
<proteinExistence type="predicted"/>
<dbReference type="Proteomes" id="UP001283361">
    <property type="component" value="Unassembled WGS sequence"/>
</dbReference>
<evidence type="ECO:0000313" key="1">
    <source>
        <dbReference type="EMBL" id="KAK3749862.1"/>
    </source>
</evidence>
<name>A0AAE1D1G9_9GAST</name>
<protein>
    <submittedName>
        <fullName evidence="1">Uncharacterized protein</fullName>
    </submittedName>
</protein>
<sequence>MGNNVSTGDLWIKREIENFFGGVVASRLGVGIDKLILILLPGTYFCGPVTGCRENNFWCDRSKYEQNVCDKWNDFRGEDKQVENLVCDRFRLSHKIRLFCYHRRKRHRVVKNCLP</sequence>
<dbReference type="AlphaFoldDB" id="A0AAE1D1G9"/>